<evidence type="ECO:0008006" key="4">
    <source>
        <dbReference type="Google" id="ProtNLM"/>
    </source>
</evidence>
<evidence type="ECO:0000256" key="1">
    <source>
        <dbReference type="SAM" id="Phobius"/>
    </source>
</evidence>
<sequence>MSAPTANRPASGVFSPTRAKIPQRTLRTDRWWMSPLRIDLGFAAFIIYATARAFQQNYFFVPKYHYLTPFYSPCVSKACGEASDFWPQIIPTGYWWSALIPYAALSLPFLLLFRLTCYYYRGAYYRTVWQSPSACGVAEPRVHYTGETKFPLIVQNTHRYFFYIAGIISIINTYDAIVAFHSDSGPGGFGFGLGNLVLLGNVIMLWIYTLSCHSCRHVTGGRLKHFSKHPVRYWIWTKVSVINTRHKLFAWITLGTLMFTDFYVAMMASGHLVDLRFVG</sequence>
<keyword evidence="1" id="KW-1133">Transmembrane helix</keyword>
<keyword evidence="1" id="KW-0472">Membrane</keyword>
<feature type="transmembrane region" description="Helical" evidence="1">
    <location>
        <begin position="248"/>
        <end position="273"/>
    </location>
</feature>
<organism evidence="2 3">
    <name type="scientific">Mycobacterium rhizamassiliense</name>
    <dbReference type="NCBI Taxonomy" id="1841860"/>
    <lineage>
        <taxon>Bacteria</taxon>
        <taxon>Bacillati</taxon>
        <taxon>Actinomycetota</taxon>
        <taxon>Actinomycetes</taxon>
        <taxon>Mycobacteriales</taxon>
        <taxon>Mycobacteriaceae</taxon>
        <taxon>Mycobacterium</taxon>
    </lineage>
</organism>
<dbReference type="EMBL" id="FUFA01000002">
    <property type="protein sequence ID" value="SPM33321.1"/>
    <property type="molecule type" value="Genomic_DNA"/>
</dbReference>
<feature type="transmembrane region" description="Helical" evidence="1">
    <location>
        <begin position="160"/>
        <end position="182"/>
    </location>
</feature>
<dbReference type="AlphaFoldDB" id="A0A2U3NP86"/>
<dbReference type="OrthoDB" id="9799243at2"/>
<keyword evidence="1" id="KW-0812">Transmembrane</keyword>
<feature type="transmembrane region" description="Helical" evidence="1">
    <location>
        <begin position="94"/>
        <end position="113"/>
    </location>
</feature>
<keyword evidence="3" id="KW-1185">Reference proteome</keyword>
<evidence type="ECO:0000313" key="3">
    <source>
        <dbReference type="Proteomes" id="UP000240988"/>
    </source>
</evidence>
<dbReference type="STRING" id="1841860.GCA_900157375_01126"/>
<feature type="transmembrane region" description="Helical" evidence="1">
    <location>
        <begin position="36"/>
        <end position="54"/>
    </location>
</feature>
<accession>A0A2U3NP86</accession>
<dbReference type="RefSeq" id="WP_077086699.1">
    <property type="nucleotide sequence ID" value="NZ_LT721901.1"/>
</dbReference>
<gene>
    <name evidence="2" type="ORF">MRAB57_1125</name>
</gene>
<evidence type="ECO:0000313" key="2">
    <source>
        <dbReference type="EMBL" id="SPM33321.1"/>
    </source>
</evidence>
<name>A0A2U3NP86_9MYCO</name>
<feature type="transmembrane region" description="Helical" evidence="1">
    <location>
        <begin position="188"/>
        <end position="208"/>
    </location>
</feature>
<dbReference type="Proteomes" id="UP000240988">
    <property type="component" value="Unassembled WGS sequence"/>
</dbReference>
<protein>
    <recommendedName>
        <fullName evidence="4">Succinate dehydrogenase membrane anchor subunit</fullName>
    </recommendedName>
</protein>
<proteinExistence type="predicted"/>
<reference evidence="2 3" key="1">
    <citation type="submission" date="2017-01" db="EMBL/GenBank/DDBJ databases">
        <authorList>
            <consortium name="Urmite Genomes"/>
        </authorList>
    </citation>
    <scope>NUCLEOTIDE SEQUENCE [LARGE SCALE GENOMIC DNA]</scope>
    <source>
        <strain evidence="2 3">AB57</strain>
    </source>
</reference>